<dbReference type="SUPFAM" id="SSF54506">
    <property type="entry name" value="Diaminopimelate epimerase-like"/>
    <property type="match status" value="1"/>
</dbReference>
<keyword evidence="6 9" id="KW-0457">Lysine biosynthesis</keyword>
<dbReference type="HAMAP" id="MF_00197">
    <property type="entry name" value="DAP_epimerase"/>
    <property type="match status" value="1"/>
</dbReference>
<evidence type="ECO:0000256" key="5">
    <source>
        <dbReference type="ARBA" id="ARBA00022605"/>
    </source>
</evidence>
<keyword evidence="7 9" id="KW-0413">Isomerase</keyword>
<evidence type="ECO:0000256" key="7">
    <source>
        <dbReference type="ARBA" id="ARBA00023235"/>
    </source>
</evidence>
<dbReference type="InterPro" id="IPR018510">
    <property type="entry name" value="DAP_epimerase_AS"/>
</dbReference>
<evidence type="ECO:0000256" key="4">
    <source>
        <dbReference type="ARBA" id="ARBA00022490"/>
    </source>
</evidence>
<feature type="site" description="Important for dimerization" evidence="9">
    <location>
        <position position="270"/>
    </location>
</feature>
<protein>
    <recommendedName>
        <fullName evidence="3 9">Diaminopimelate epimerase</fullName>
        <shortName evidence="9">DAP epimerase</shortName>
        <ecNumber evidence="3 9">5.1.1.7</ecNumber>
    </recommendedName>
    <alternativeName>
        <fullName evidence="9">PLP-independent amino acid racemase</fullName>
    </alternativeName>
</protein>
<dbReference type="Gene3D" id="3.10.310.10">
    <property type="entry name" value="Diaminopimelate Epimerase, Chain A, domain 1"/>
    <property type="match status" value="2"/>
</dbReference>
<reference evidence="11 12" key="1">
    <citation type="submission" date="2016-10" db="EMBL/GenBank/DDBJ databases">
        <authorList>
            <person name="de Groot N.N."/>
        </authorList>
    </citation>
    <scope>NUCLEOTIDE SEQUENCE [LARGE SCALE GENOMIC DNA]</scope>
    <source>
        <strain evidence="11 12">DSM 22012</strain>
    </source>
</reference>
<dbReference type="GO" id="GO:0008837">
    <property type="term" value="F:diaminopimelate epimerase activity"/>
    <property type="evidence" value="ECO:0007669"/>
    <property type="project" value="UniProtKB-UniRule"/>
</dbReference>
<accession>A0A1H6DB48</accession>
<comment type="subunit">
    <text evidence="9">Homodimer.</text>
</comment>
<feature type="binding site" evidence="9">
    <location>
        <begin position="220"/>
        <end position="221"/>
    </location>
    <ligand>
        <name>substrate</name>
    </ligand>
</feature>
<dbReference type="FunFam" id="3.10.310.10:FF:000001">
    <property type="entry name" value="Diaminopimelate epimerase"/>
    <property type="match status" value="1"/>
</dbReference>
<dbReference type="EMBL" id="FNVQ01000005">
    <property type="protein sequence ID" value="SEG82490.1"/>
    <property type="molecule type" value="Genomic_DNA"/>
</dbReference>
<feature type="site" description="Could be important to modulate the pK values of the two catalytic cysteine residues" evidence="9">
    <location>
        <position position="161"/>
    </location>
</feature>
<evidence type="ECO:0000256" key="3">
    <source>
        <dbReference type="ARBA" id="ARBA00013080"/>
    </source>
</evidence>
<evidence type="ECO:0000256" key="9">
    <source>
        <dbReference type="HAMAP-Rule" id="MF_00197"/>
    </source>
</evidence>
<dbReference type="GO" id="GO:0005829">
    <property type="term" value="C:cytosol"/>
    <property type="evidence" value="ECO:0007669"/>
    <property type="project" value="TreeGrafter"/>
</dbReference>
<dbReference type="AlphaFoldDB" id="A0A1H6DB48"/>
<comment type="similarity">
    <text evidence="2 9">Belongs to the diaminopimelate epimerase family.</text>
</comment>
<feature type="active site" description="Proton acceptor" evidence="9">
    <location>
        <position position="219"/>
    </location>
</feature>
<dbReference type="Pfam" id="PF01678">
    <property type="entry name" value="DAP_epimerase"/>
    <property type="match status" value="2"/>
</dbReference>
<feature type="site" description="Could be important to modulate the pK values of the two catalytic cysteine residues" evidence="9">
    <location>
        <position position="210"/>
    </location>
</feature>
<gene>
    <name evidence="9" type="primary">dapF</name>
    <name evidence="11" type="ORF">SAMN05444390_105367</name>
</gene>
<evidence type="ECO:0000313" key="12">
    <source>
        <dbReference type="Proteomes" id="UP000236745"/>
    </source>
</evidence>
<feature type="binding site" evidence="9">
    <location>
        <position position="13"/>
    </location>
    <ligand>
        <name>substrate</name>
    </ligand>
</feature>
<dbReference type="OrthoDB" id="9805408at2"/>
<feature type="binding site" evidence="9">
    <location>
        <begin position="76"/>
        <end position="77"/>
    </location>
    <ligand>
        <name>substrate</name>
    </ligand>
</feature>
<evidence type="ECO:0000256" key="6">
    <source>
        <dbReference type="ARBA" id="ARBA00023154"/>
    </source>
</evidence>
<dbReference type="Proteomes" id="UP000236745">
    <property type="component" value="Unassembled WGS sequence"/>
</dbReference>
<name>A0A1H6DB48_9GAMM</name>
<evidence type="ECO:0000256" key="1">
    <source>
        <dbReference type="ARBA" id="ARBA00005196"/>
    </source>
</evidence>
<dbReference type="PANTHER" id="PTHR31689">
    <property type="entry name" value="DIAMINOPIMELATE EPIMERASE, CHLOROPLASTIC"/>
    <property type="match status" value="1"/>
</dbReference>
<dbReference type="GO" id="GO:0009089">
    <property type="term" value="P:lysine biosynthetic process via diaminopimelate"/>
    <property type="evidence" value="ECO:0007669"/>
    <property type="project" value="UniProtKB-UniRule"/>
</dbReference>
<evidence type="ECO:0000313" key="11">
    <source>
        <dbReference type="EMBL" id="SEG82490.1"/>
    </source>
</evidence>
<comment type="pathway">
    <text evidence="1 9">Amino-acid biosynthesis; L-lysine biosynthesis via DAP pathway; DL-2,6-diaminopimelate from LL-2,6-diaminopimelate: step 1/1.</text>
</comment>
<evidence type="ECO:0000256" key="2">
    <source>
        <dbReference type="ARBA" id="ARBA00010219"/>
    </source>
</evidence>
<feature type="binding site" evidence="9">
    <location>
        <position position="159"/>
    </location>
    <ligand>
        <name>substrate</name>
    </ligand>
</feature>
<dbReference type="NCBIfam" id="TIGR00652">
    <property type="entry name" value="DapF"/>
    <property type="match status" value="1"/>
</dbReference>
<dbReference type="PROSITE" id="PS01326">
    <property type="entry name" value="DAP_EPIMERASE"/>
    <property type="match status" value="1"/>
</dbReference>
<comment type="catalytic activity">
    <reaction evidence="8 9">
        <text>(2S,6S)-2,6-diaminopimelate = meso-2,6-diaminopimelate</text>
        <dbReference type="Rhea" id="RHEA:15393"/>
        <dbReference type="ChEBI" id="CHEBI:57609"/>
        <dbReference type="ChEBI" id="CHEBI:57791"/>
        <dbReference type="EC" id="5.1.1.7"/>
    </reaction>
</comment>
<sequence length="276" mass="30205">MLVRFTKMHGLGNDFMVIDAISQRIRLSSDQVRSLADRNFGIGFDQLLLVEPPTRPEMDFRYRIYNADGSEVEHCGNGARCFARFVRDKRLIMRDRIAVQTARGEAILQIHEDKQVEVDMGAPELIPAEIPFEAAEKSAIYSVDVNGDSVELSAISMGNPHGVLVVDSVDSAPVETLGPALEAHPRFPRKANIGFMEVVSRNEIRLRVFERGAGETQACGTGACAAVVAGRLRGLLDEQVLVHLPGGDLKISWAGEGQPVMMTGPATTVFEGQIYL</sequence>
<feature type="binding site" evidence="9">
    <location>
        <position position="66"/>
    </location>
    <ligand>
        <name>substrate</name>
    </ligand>
</feature>
<feature type="active site" evidence="10">
    <location>
        <position position="75"/>
    </location>
</feature>
<proteinExistence type="inferred from homology"/>
<keyword evidence="12" id="KW-1185">Reference proteome</keyword>
<dbReference type="EC" id="5.1.1.7" evidence="3 9"/>
<evidence type="ECO:0000256" key="8">
    <source>
        <dbReference type="ARBA" id="ARBA00051712"/>
    </source>
</evidence>
<feature type="active site" description="Proton donor" evidence="9">
    <location>
        <position position="75"/>
    </location>
</feature>
<feature type="binding site" evidence="9">
    <location>
        <position position="46"/>
    </location>
    <ligand>
        <name>substrate</name>
    </ligand>
</feature>
<dbReference type="InterPro" id="IPR001653">
    <property type="entry name" value="DAP_epimerase_DapF"/>
</dbReference>
<dbReference type="RefSeq" id="WP_104005182.1">
    <property type="nucleotide sequence ID" value="NZ_FNVQ01000005.1"/>
</dbReference>
<comment type="function">
    <text evidence="9">Catalyzes the stereoinversion of LL-2,6-diaminopimelate (L,L-DAP) to meso-diaminopimelate (meso-DAP), a precursor of L-lysine and an essential component of the bacterial peptidoglycan.</text>
</comment>
<keyword evidence="4 9" id="KW-0963">Cytoplasm</keyword>
<dbReference type="PANTHER" id="PTHR31689:SF0">
    <property type="entry name" value="DIAMINOPIMELATE EPIMERASE"/>
    <property type="match status" value="1"/>
</dbReference>
<feature type="binding site" evidence="9">
    <location>
        <begin position="210"/>
        <end position="211"/>
    </location>
    <ligand>
        <name>substrate</name>
    </ligand>
</feature>
<evidence type="ECO:0000256" key="10">
    <source>
        <dbReference type="PROSITE-ProRule" id="PRU10125"/>
    </source>
</evidence>
<dbReference type="FunFam" id="3.10.310.10:FF:000004">
    <property type="entry name" value="Diaminopimelate epimerase"/>
    <property type="match status" value="1"/>
</dbReference>
<feature type="binding site" evidence="9">
    <location>
        <position position="192"/>
    </location>
    <ligand>
        <name>substrate</name>
    </ligand>
</feature>
<organism evidence="11 12">
    <name type="scientific">Marinobacterium lutimaris</name>
    <dbReference type="NCBI Taxonomy" id="568106"/>
    <lineage>
        <taxon>Bacteria</taxon>
        <taxon>Pseudomonadati</taxon>
        <taxon>Pseudomonadota</taxon>
        <taxon>Gammaproteobacteria</taxon>
        <taxon>Oceanospirillales</taxon>
        <taxon>Oceanospirillaceae</taxon>
        <taxon>Marinobacterium</taxon>
    </lineage>
</organism>
<keyword evidence="5 9" id="KW-0028">Amino-acid biosynthesis</keyword>
<comment type="subcellular location">
    <subcellularLocation>
        <location evidence="9">Cytoplasm</location>
    </subcellularLocation>
</comment>
<dbReference type="UniPathway" id="UPA00034">
    <property type="reaction ID" value="UER00025"/>
</dbReference>